<sequence length="1036" mass="113530">MAISSSPTCGRRTLLSTIDALARTSGSVIWAQYAASTSAFEKGEFRSVSFATLANAIARLADHLAAIQASLQTSAKTSLCYIGPSDIRYFLLACAASKLHLEILFSSPRNDLRAHISLLEQTACHILLGPEDDLRNSIYSSIAAERQMSIRGIPSLTDLLDAPPARTLRGTKDFDDCSDETFVILHTTGSTGQPKPVRITHGLISTIDAQQKLAEVDGRHVTAQRWANLPVYTALPPFHSAGINFFAYSIFQATELIFGPPDVPPSTASINRMLSLNKTQAAVLPPSLLEQAASDKAMLPRFTQWSSVIYGGGPLSAMAGDALWQYTQVLHILGSTETFNIPELEPRSIDEWRYHHFHPALNISFRPQENGLHELVFVRKEMRRASIKAPLDFPGGDRVLHARLARLDDVIVLSNGEKFNPKVAESIIATEPLVASALIVGAGHEQSAVLVELAKDAVDVARPQLQKVIEGRVELANTVLPAHAQLHESHVCVLDSNVTFLRSAKGDVRRGPTVDALEHVINNVYVSAEHTIHSGHPSVDTSTVDSLSSSLLQVAQKELPSKIAGGFGVQDDLFVKAGLDSLQVVKMARSITRCMRQQGQDVDLAPRTIYEHPSMHGISEVLLSTSRQPSPTLDDGLDKMESLLAACKKHIDMLKRSIVPSKEAGGDAQVVILTGSAGSLGSYVLDSLIRQDTVRKVFCLNRQGSDEERQRRAHDSRGLSQDLAKVIFLQTNMLEARLGLESDVYDSLRDEATHIIHNAWPVDFNLALNAFEPHLKGCCQLIELAVAAKHHVSTVFLSSIGAANNWNVVYPGLVPEAQIDDLRVAEPMGYAQSKLVAELTFAYAGHSLQESMTVCRIGQITGPVKQSKGIWNTKEWFPSIMLTSQKLGKIPSSLAALDCMDWYPVDYLADVILETCIINAPRSELTSYMHFVNPNKSYWSAVVESLVANSKTEVVTYTEWLSALTAAVDSADAETANLELPAMMLLPFLEAIGQPDHQRPTFDTTRTCESSRVLEQLGPVTVSWVRHWLNQWQVQF</sequence>
<organism evidence="5 6">
    <name type="scientific">Peltaster fructicola</name>
    <dbReference type="NCBI Taxonomy" id="286661"/>
    <lineage>
        <taxon>Eukaryota</taxon>
        <taxon>Fungi</taxon>
        <taxon>Dikarya</taxon>
        <taxon>Ascomycota</taxon>
        <taxon>Pezizomycotina</taxon>
        <taxon>Dothideomycetes</taxon>
        <taxon>Dothideomycetes incertae sedis</taxon>
        <taxon>Peltaster</taxon>
    </lineage>
</organism>
<feature type="domain" description="Thioester reductase (TE)" evidence="4">
    <location>
        <begin position="673"/>
        <end position="912"/>
    </location>
</feature>
<keyword evidence="2" id="KW-0597">Phosphoprotein</keyword>
<evidence type="ECO:0000256" key="1">
    <source>
        <dbReference type="ARBA" id="ARBA00022450"/>
    </source>
</evidence>
<feature type="domain" description="AMP-dependent synthetase/ligase" evidence="3">
    <location>
        <begin position="37"/>
        <end position="338"/>
    </location>
</feature>
<dbReference type="Pfam" id="PF00501">
    <property type="entry name" value="AMP-binding"/>
    <property type="match status" value="1"/>
</dbReference>
<name>A0A6H0XWR5_9PEZI</name>
<proteinExistence type="predicted"/>
<dbReference type="Proteomes" id="UP000503462">
    <property type="component" value="Chromosome 3"/>
</dbReference>
<dbReference type="SUPFAM" id="SSF51735">
    <property type="entry name" value="NAD(P)-binding Rossmann-fold domains"/>
    <property type="match status" value="1"/>
</dbReference>
<dbReference type="PROSITE" id="PS00455">
    <property type="entry name" value="AMP_BINDING"/>
    <property type="match status" value="1"/>
</dbReference>
<dbReference type="InterPro" id="IPR020845">
    <property type="entry name" value="AMP-binding_CS"/>
</dbReference>
<protein>
    <recommendedName>
        <fullName evidence="7">Carrier domain-containing protein</fullName>
    </recommendedName>
</protein>
<dbReference type="InterPro" id="IPR006162">
    <property type="entry name" value="Ppantetheine_attach_site"/>
</dbReference>
<reference evidence="5 6" key="1">
    <citation type="journal article" date="2016" name="Sci. Rep.">
        <title>Peltaster fructicola genome reveals evolution from an invasive phytopathogen to an ectophytic parasite.</title>
        <authorList>
            <person name="Xu C."/>
            <person name="Chen H."/>
            <person name="Gleason M.L."/>
            <person name="Xu J.R."/>
            <person name="Liu H."/>
            <person name="Zhang R."/>
            <person name="Sun G."/>
        </authorList>
    </citation>
    <scope>NUCLEOTIDE SEQUENCE [LARGE SCALE GENOMIC DNA]</scope>
    <source>
        <strain evidence="5 6">LNHT1506</strain>
    </source>
</reference>
<dbReference type="Pfam" id="PF07993">
    <property type="entry name" value="NAD_binding_4"/>
    <property type="match status" value="1"/>
</dbReference>
<keyword evidence="1" id="KW-0596">Phosphopantetheine</keyword>
<evidence type="ECO:0008006" key="7">
    <source>
        <dbReference type="Google" id="ProtNLM"/>
    </source>
</evidence>
<dbReference type="EMBL" id="CP051141">
    <property type="protein sequence ID" value="QIW99163.1"/>
    <property type="molecule type" value="Genomic_DNA"/>
</dbReference>
<dbReference type="PANTHER" id="PTHR43439">
    <property type="entry name" value="PHENYLACETATE-COENZYME A LIGASE"/>
    <property type="match status" value="1"/>
</dbReference>
<dbReference type="InterPro" id="IPR042099">
    <property type="entry name" value="ANL_N_sf"/>
</dbReference>
<dbReference type="Gene3D" id="3.40.50.12780">
    <property type="entry name" value="N-terminal domain of ligase-like"/>
    <property type="match status" value="1"/>
</dbReference>
<dbReference type="InterPro" id="IPR036291">
    <property type="entry name" value="NAD(P)-bd_dom_sf"/>
</dbReference>
<dbReference type="Gene3D" id="3.40.50.720">
    <property type="entry name" value="NAD(P)-binding Rossmann-like Domain"/>
    <property type="match status" value="1"/>
</dbReference>
<dbReference type="PROSITE" id="PS00012">
    <property type="entry name" value="PHOSPHOPANTETHEINE"/>
    <property type="match status" value="1"/>
</dbReference>
<accession>A0A6H0XWR5</accession>
<dbReference type="OrthoDB" id="429813at2759"/>
<dbReference type="Pfam" id="PF23562">
    <property type="entry name" value="AMP-binding_C_3"/>
    <property type="match status" value="1"/>
</dbReference>
<dbReference type="InterPro" id="IPR013120">
    <property type="entry name" value="FAR_NAD-bd"/>
</dbReference>
<evidence type="ECO:0000259" key="3">
    <source>
        <dbReference type="Pfam" id="PF00501"/>
    </source>
</evidence>
<evidence type="ECO:0000313" key="5">
    <source>
        <dbReference type="EMBL" id="QIW99163.1"/>
    </source>
</evidence>
<evidence type="ECO:0000256" key="2">
    <source>
        <dbReference type="ARBA" id="ARBA00022553"/>
    </source>
</evidence>
<dbReference type="PANTHER" id="PTHR43439:SF2">
    <property type="entry name" value="ENZYME, PUTATIVE (JCVI)-RELATED"/>
    <property type="match status" value="1"/>
</dbReference>
<dbReference type="InterPro" id="IPR051414">
    <property type="entry name" value="Adenylate-forming_Reductase"/>
</dbReference>
<gene>
    <name evidence="5" type="ORF">AMS68_004681</name>
</gene>
<dbReference type="SUPFAM" id="SSF56801">
    <property type="entry name" value="Acetyl-CoA synthetase-like"/>
    <property type="match status" value="1"/>
</dbReference>
<evidence type="ECO:0000313" key="6">
    <source>
        <dbReference type="Proteomes" id="UP000503462"/>
    </source>
</evidence>
<evidence type="ECO:0000259" key="4">
    <source>
        <dbReference type="Pfam" id="PF07993"/>
    </source>
</evidence>
<dbReference type="AlphaFoldDB" id="A0A6H0XWR5"/>
<dbReference type="InterPro" id="IPR000873">
    <property type="entry name" value="AMP-dep_synth/lig_dom"/>
</dbReference>
<keyword evidence="6" id="KW-1185">Reference proteome</keyword>